<evidence type="ECO:0000256" key="1">
    <source>
        <dbReference type="SAM" id="Phobius"/>
    </source>
</evidence>
<dbReference type="OrthoDB" id="463972at2"/>
<sequence>MSNYESDNGPSFDEATDMNNQFERFELLSAYMDGEVTAAERQQVQQLLDTDPQFHQLYTQLLRLQREIPTVPVPTSSPETQPLSDLVFASIDRQHRVRRLTLVGGFALAALVVGLVSNLWWRDNSLIPYHAQNSPLPTDVEVDSLTIALNRPMVEIPPDAQ</sequence>
<name>A0A401IJK3_APHSA</name>
<reference evidence="3" key="1">
    <citation type="submission" date="2017-05" db="EMBL/GenBank/DDBJ databases">
        <title>Physiological properties and genetic analysis related to exopolysaccharide production of fresh-water unicellular cyanobacterium Aphanothece sacrum, Suizenji Nori, that has been cultured as a food source in Japan.</title>
        <authorList>
            <person name="Kanesaki Y."/>
            <person name="Yoshikawa S."/>
            <person name="Ohki K."/>
        </authorList>
    </citation>
    <scope>NUCLEOTIDE SEQUENCE [LARGE SCALE GENOMIC DNA]</scope>
    <source>
        <strain evidence="3">FPU1</strain>
    </source>
</reference>
<gene>
    <name evidence="2" type="ORF">AsFPU1_2852</name>
</gene>
<accession>A0A401IJK3</accession>
<dbReference type="AlphaFoldDB" id="A0A401IJK3"/>
<feature type="transmembrane region" description="Helical" evidence="1">
    <location>
        <begin position="100"/>
        <end position="121"/>
    </location>
</feature>
<dbReference type="EMBL" id="BDQK01000013">
    <property type="protein sequence ID" value="GBF81439.1"/>
    <property type="molecule type" value="Genomic_DNA"/>
</dbReference>
<dbReference type="Proteomes" id="UP000287247">
    <property type="component" value="Unassembled WGS sequence"/>
</dbReference>
<evidence type="ECO:0000313" key="3">
    <source>
        <dbReference type="Proteomes" id="UP000287247"/>
    </source>
</evidence>
<keyword evidence="1" id="KW-1133">Transmembrane helix</keyword>
<organism evidence="2 3">
    <name type="scientific">Aphanothece sacrum FPU1</name>
    <dbReference type="NCBI Taxonomy" id="1920663"/>
    <lineage>
        <taxon>Bacteria</taxon>
        <taxon>Bacillati</taxon>
        <taxon>Cyanobacteriota</taxon>
        <taxon>Cyanophyceae</taxon>
        <taxon>Oscillatoriophycideae</taxon>
        <taxon>Chroococcales</taxon>
        <taxon>Aphanothecaceae</taxon>
        <taxon>Aphanothece</taxon>
    </lineage>
</organism>
<dbReference type="RefSeq" id="WP_124975481.1">
    <property type="nucleotide sequence ID" value="NZ_BDQK01000013.1"/>
</dbReference>
<proteinExistence type="predicted"/>
<keyword evidence="1 2" id="KW-0812">Transmembrane</keyword>
<protein>
    <submittedName>
        <fullName evidence="2">Transmembrane anti-sigma factor</fullName>
    </submittedName>
</protein>
<keyword evidence="1" id="KW-0472">Membrane</keyword>
<comment type="caution">
    <text evidence="2">The sequence shown here is derived from an EMBL/GenBank/DDBJ whole genome shotgun (WGS) entry which is preliminary data.</text>
</comment>
<evidence type="ECO:0000313" key="2">
    <source>
        <dbReference type="EMBL" id="GBF81439.1"/>
    </source>
</evidence>
<keyword evidence="3" id="KW-1185">Reference proteome</keyword>